<evidence type="ECO:0000313" key="2">
    <source>
        <dbReference type="Proteomes" id="UP001362999"/>
    </source>
</evidence>
<organism evidence="1 2">
    <name type="scientific">Favolaschia claudopus</name>
    <dbReference type="NCBI Taxonomy" id="2862362"/>
    <lineage>
        <taxon>Eukaryota</taxon>
        <taxon>Fungi</taxon>
        <taxon>Dikarya</taxon>
        <taxon>Basidiomycota</taxon>
        <taxon>Agaricomycotina</taxon>
        <taxon>Agaricomycetes</taxon>
        <taxon>Agaricomycetidae</taxon>
        <taxon>Agaricales</taxon>
        <taxon>Marasmiineae</taxon>
        <taxon>Mycenaceae</taxon>
        <taxon>Favolaschia</taxon>
    </lineage>
</organism>
<feature type="non-terminal residue" evidence="1">
    <location>
        <position position="333"/>
    </location>
</feature>
<dbReference type="AlphaFoldDB" id="A0AAV9ZCW7"/>
<protein>
    <recommendedName>
        <fullName evidence="3">F-box domain-containing protein</fullName>
    </recommendedName>
</protein>
<dbReference type="EMBL" id="JAWWNJ010000162">
    <property type="protein sequence ID" value="KAK6978011.1"/>
    <property type="molecule type" value="Genomic_DNA"/>
</dbReference>
<proteinExistence type="predicted"/>
<keyword evidence="2" id="KW-1185">Reference proteome</keyword>
<reference evidence="1 2" key="1">
    <citation type="journal article" date="2024" name="J Genomics">
        <title>Draft genome sequencing and assembly of Favolaschia claudopus CIRM-BRFM 2984 isolated from oak limbs.</title>
        <authorList>
            <person name="Navarro D."/>
            <person name="Drula E."/>
            <person name="Chaduli D."/>
            <person name="Cazenave R."/>
            <person name="Ahrendt S."/>
            <person name="Wang J."/>
            <person name="Lipzen A."/>
            <person name="Daum C."/>
            <person name="Barry K."/>
            <person name="Grigoriev I.V."/>
            <person name="Favel A."/>
            <person name="Rosso M.N."/>
            <person name="Martin F."/>
        </authorList>
    </citation>
    <scope>NUCLEOTIDE SEQUENCE [LARGE SCALE GENOMIC DNA]</scope>
    <source>
        <strain evidence="1 2">CIRM-BRFM 2984</strain>
    </source>
</reference>
<comment type="caution">
    <text evidence="1">The sequence shown here is derived from an EMBL/GenBank/DDBJ whole genome shotgun (WGS) entry which is preliminary data.</text>
</comment>
<dbReference type="SUPFAM" id="SSF52047">
    <property type="entry name" value="RNI-like"/>
    <property type="match status" value="1"/>
</dbReference>
<name>A0AAV9ZCW7_9AGAR</name>
<sequence length="333" mass="37491">FPKAAVDTQLRLAYPVPLDIVFDVGPFKRASHLCKLLRILARQSNRWSRLTLKWIYIPKIFSVLRHVKGRLSRLESLKFDVGFDAEEAWPSDFADVFTIAPRLRHVDATILTDILASDLSLPQHQLTRVRLSSSSRSVLELLPLIAPTLTEATLQVYEPNDADEILPTLPPVVELPQLQRMSLDNDWGLGCLVVPSLTSLKLDGNIENVHTILHRSNCQLKLLDLDCVPTSDALSSLVSQRPTLSHLRVGLIYDLAGLAPLLDAQNTSDNPPKFVSMEIQPWGAQIFEPFCSAAEACWNLPQDIRCLRSVCFPKKMCPPSIWERFEKMRLEGL</sequence>
<gene>
    <name evidence="1" type="ORF">R3P38DRAFT_2365800</name>
</gene>
<accession>A0AAV9ZCW7</accession>
<feature type="non-terminal residue" evidence="1">
    <location>
        <position position="1"/>
    </location>
</feature>
<dbReference type="Proteomes" id="UP001362999">
    <property type="component" value="Unassembled WGS sequence"/>
</dbReference>
<evidence type="ECO:0008006" key="3">
    <source>
        <dbReference type="Google" id="ProtNLM"/>
    </source>
</evidence>
<evidence type="ECO:0000313" key="1">
    <source>
        <dbReference type="EMBL" id="KAK6978011.1"/>
    </source>
</evidence>